<reference evidence="2 3" key="1">
    <citation type="submission" date="2016-11" db="EMBL/GenBank/DDBJ databases">
        <authorList>
            <person name="Jaros S."/>
            <person name="Januszkiewicz K."/>
            <person name="Wedrychowicz H."/>
        </authorList>
    </citation>
    <scope>NUCLEOTIDE SEQUENCE [LARGE SCALE GENOMIC DNA]</scope>
    <source>
        <strain evidence="2 3">CGMCC 4.5723</strain>
    </source>
</reference>
<dbReference type="RefSeq" id="WP_073379332.1">
    <property type="nucleotide sequence ID" value="NZ_FQZK01000006.1"/>
</dbReference>
<dbReference type="Pfam" id="PF00753">
    <property type="entry name" value="Lactamase_B"/>
    <property type="match status" value="1"/>
</dbReference>
<dbReference type="InterPro" id="IPR050855">
    <property type="entry name" value="NDM-1-like"/>
</dbReference>
<dbReference type="Gene3D" id="3.60.15.10">
    <property type="entry name" value="Ribonuclease Z/Hydroxyacylglutathione hydrolase-like"/>
    <property type="match status" value="1"/>
</dbReference>
<dbReference type="Proteomes" id="UP000184452">
    <property type="component" value="Unassembled WGS sequence"/>
</dbReference>
<dbReference type="SMART" id="SM00849">
    <property type="entry name" value="Lactamase_B"/>
    <property type="match status" value="1"/>
</dbReference>
<gene>
    <name evidence="2" type="ORF">SAMN05421803_106109</name>
</gene>
<keyword evidence="3" id="KW-1185">Reference proteome</keyword>
<protein>
    <submittedName>
        <fullName evidence="2">Glyoxylase, beta-lactamase superfamily II</fullName>
    </submittedName>
</protein>
<evidence type="ECO:0000259" key="1">
    <source>
        <dbReference type="SMART" id="SM00849"/>
    </source>
</evidence>
<dbReference type="PANTHER" id="PTHR42951:SF14">
    <property type="entry name" value="METALLO-BETA-LACTAMASE SUPERFAMILY PROTEIN"/>
    <property type="match status" value="1"/>
</dbReference>
<dbReference type="InterPro" id="IPR001279">
    <property type="entry name" value="Metallo-B-lactamas"/>
</dbReference>
<dbReference type="EMBL" id="FQZK01000006">
    <property type="protein sequence ID" value="SHJ45231.1"/>
    <property type="molecule type" value="Genomic_DNA"/>
</dbReference>
<evidence type="ECO:0000313" key="2">
    <source>
        <dbReference type="EMBL" id="SHJ45231.1"/>
    </source>
</evidence>
<organism evidence="2 3">
    <name type="scientific">Nocardiopsis flavescens</name>
    <dbReference type="NCBI Taxonomy" id="758803"/>
    <lineage>
        <taxon>Bacteria</taxon>
        <taxon>Bacillati</taxon>
        <taxon>Actinomycetota</taxon>
        <taxon>Actinomycetes</taxon>
        <taxon>Streptosporangiales</taxon>
        <taxon>Nocardiopsidaceae</taxon>
        <taxon>Nocardiopsis</taxon>
    </lineage>
</organism>
<sequence>MSRTAHYRLVPVSDRVHLVDGGSVNWVLVSEGDSLTLIDGGYPGHADAVEASIREIGRRPEDVAAVLVTHAHVDHIGSLDRFAARYGTPVHTGTTEADHAHRDFLEQATPRDVASNAWRPRVLPWALHIVRAGALGEHRLDAATPFPAEGALDLPGRPVPVAAPGHTSGHTCYHLPELGVLVSGDALVTGHPLTSFDGPQPLVSMFHHDRARMTRSWESLAPLEADTLLPGHGPVWRGSPREAVEQARANSSRVW</sequence>
<dbReference type="OrthoDB" id="2971563at2"/>
<dbReference type="SUPFAM" id="SSF56281">
    <property type="entry name" value="Metallo-hydrolase/oxidoreductase"/>
    <property type="match status" value="1"/>
</dbReference>
<dbReference type="AlphaFoldDB" id="A0A1M6JEW8"/>
<evidence type="ECO:0000313" key="3">
    <source>
        <dbReference type="Proteomes" id="UP000184452"/>
    </source>
</evidence>
<dbReference type="STRING" id="758803.SAMN05421803_106109"/>
<dbReference type="CDD" id="cd07721">
    <property type="entry name" value="yflN-like_MBL-fold"/>
    <property type="match status" value="1"/>
</dbReference>
<dbReference type="PANTHER" id="PTHR42951">
    <property type="entry name" value="METALLO-BETA-LACTAMASE DOMAIN-CONTAINING"/>
    <property type="match status" value="1"/>
</dbReference>
<name>A0A1M6JEW8_9ACTN</name>
<accession>A0A1M6JEW8</accession>
<dbReference type="InterPro" id="IPR036866">
    <property type="entry name" value="RibonucZ/Hydroxyglut_hydro"/>
</dbReference>
<feature type="domain" description="Metallo-beta-lactamase" evidence="1">
    <location>
        <begin position="23"/>
        <end position="232"/>
    </location>
</feature>
<proteinExistence type="predicted"/>